<evidence type="ECO:0000259" key="10">
    <source>
        <dbReference type="Pfam" id="PF00535"/>
    </source>
</evidence>
<dbReference type="PANTHER" id="PTHR43646:SF2">
    <property type="entry name" value="GLYCOSYLTRANSFERASE 2-LIKE DOMAIN-CONTAINING PROTEIN"/>
    <property type="match status" value="1"/>
</dbReference>
<dbReference type="PANTHER" id="PTHR43646">
    <property type="entry name" value="GLYCOSYLTRANSFERASE"/>
    <property type="match status" value="1"/>
</dbReference>
<dbReference type="Proteomes" id="UP000487268">
    <property type="component" value="Unassembled WGS sequence"/>
</dbReference>
<evidence type="ECO:0000256" key="9">
    <source>
        <dbReference type="ARBA" id="ARBA00040345"/>
    </source>
</evidence>
<evidence type="ECO:0000256" key="4">
    <source>
        <dbReference type="ARBA" id="ARBA00022679"/>
    </source>
</evidence>
<keyword evidence="3" id="KW-0328">Glycosyltransferase</keyword>
<proteinExistence type="inferred from homology"/>
<gene>
    <name evidence="11" type="ORF">ACRB68_15230</name>
</gene>
<accession>A0A7K0BQN0</accession>
<keyword evidence="12" id="KW-1185">Reference proteome</keyword>
<dbReference type="GO" id="GO:0016757">
    <property type="term" value="F:glycosyltransferase activity"/>
    <property type="evidence" value="ECO:0007669"/>
    <property type="project" value="UniProtKB-KW"/>
</dbReference>
<evidence type="ECO:0000256" key="1">
    <source>
        <dbReference type="ARBA" id="ARBA00004236"/>
    </source>
</evidence>
<evidence type="ECO:0000256" key="8">
    <source>
        <dbReference type="ARBA" id="ARBA00038120"/>
    </source>
</evidence>
<name>A0A7K0BQN0_9ACTN</name>
<dbReference type="SUPFAM" id="SSF53448">
    <property type="entry name" value="Nucleotide-diphospho-sugar transferases"/>
    <property type="match status" value="1"/>
</dbReference>
<evidence type="ECO:0000313" key="11">
    <source>
        <dbReference type="EMBL" id="MQY03480.1"/>
    </source>
</evidence>
<dbReference type="GO" id="GO:0005886">
    <property type="term" value="C:plasma membrane"/>
    <property type="evidence" value="ECO:0007669"/>
    <property type="project" value="UniProtKB-SubCell"/>
</dbReference>
<dbReference type="Pfam" id="PF00535">
    <property type="entry name" value="Glycos_transf_2"/>
    <property type="match status" value="1"/>
</dbReference>
<keyword evidence="4" id="KW-0808">Transferase</keyword>
<evidence type="ECO:0000256" key="2">
    <source>
        <dbReference type="ARBA" id="ARBA00022475"/>
    </source>
</evidence>
<keyword evidence="2" id="KW-1003">Cell membrane</keyword>
<evidence type="ECO:0000256" key="5">
    <source>
        <dbReference type="ARBA" id="ARBA00023136"/>
    </source>
</evidence>
<protein>
    <recommendedName>
        <fullName evidence="9">4,4'-diaponeurosporenoate glycosyltransferase</fullName>
    </recommendedName>
</protein>
<organism evidence="11 12">
    <name type="scientific">Actinomadura macrotermitis</name>
    <dbReference type="NCBI Taxonomy" id="2585200"/>
    <lineage>
        <taxon>Bacteria</taxon>
        <taxon>Bacillati</taxon>
        <taxon>Actinomycetota</taxon>
        <taxon>Actinomycetes</taxon>
        <taxon>Streptosporangiales</taxon>
        <taxon>Thermomonosporaceae</taxon>
        <taxon>Actinomadura</taxon>
    </lineage>
</organism>
<evidence type="ECO:0000256" key="7">
    <source>
        <dbReference type="ARBA" id="ARBA00037904"/>
    </source>
</evidence>
<dbReference type="Gene3D" id="3.90.550.10">
    <property type="entry name" value="Spore Coat Polysaccharide Biosynthesis Protein SpsA, Chain A"/>
    <property type="match status" value="1"/>
</dbReference>
<feature type="domain" description="Glycosyltransferase 2-like" evidence="10">
    <location>
        <begin position="3"/>
        <end position="142"/>
    </location>
</feature>
<dbReference type="EMBL" id="WEGH01000001">
    <property type="protein sequence ID" value="MQY03480.1"/>
    <property type="molecule type" value="Genomic_DNA"/>
</dbReference>
<evidence type="ECO:0000256" key="6">
    <source>
        <dbReference type="ARBA" id="ARBA00037281"/>
    </source>
</evidence>
<sequence>MLSIVIPAHNEERVIGRLLDGLLDGAEPGEFDIVVVPNGCTDRTAQVAARHPVRLVEAPEASKAIALRTGDEAARGHPRFYVDADVELRAADVRALAAALAEPGVLAVAPGRRLETAGRPWRVRAYYRVWSRLPEVRRGLFGRGVIGVGAAGHERLRALPQVIADDLAASQAFAPGERRIVTSAQVTVHPPRTWEDLLKRRVRAVVGTGQLADAADSARTGLRDLAVMGLRDPRLVPSLAVFVAVALISRRRARTADTGQWLRDDSSRS</sequence>
<comment type="subcellular location">
    <subcellularLocation>
        <location evidence="1">Cell membrane</location>
    </subcellularLocation>
</comment>
<keyword evidence="5" id="KW-0472">Membrane</keyword>
<reference evidence="11 12" key="1">
    <citation type="submission" date="2019-10" db="EMBL/GenBank/DDBJ databases">
        <title>Actinomadura rubteroloni sp. nov. and Actinomadura macrotermitis sp. nov., isolated from the gut of fungus growing-termite Macrotermes natalensis.</title>
        <authorList>
            <person name="Benndorf R."/>
            <person name="Martin K."/>
            <person name="Kuefner M."/>
            <person name="De Beer W."/>
            <person name="Kaster A.-K."/>
            <person name="Vollmers J."/>
            <person name="Poulsen M."/>
            <person name="Beemelmanns C."/>
        </authorList>
    </citation>
    <scope>NUCLEOTIDE SEQUENCE [LARGE SCALE GENOMIC DNA]</scope>
    <source>
        <strain evidence="11 12">RB68</strain>
    </source>
</reference>
<comment type="similarity">
    <text evidence="8">Belongs to the glycosyltransferase 2 family. CrtQ subfamily.</text>
</comment>
<dbReference type="AlphaFoldDB" id="A0A7K0BQN0"/>
<dbReference type="InterPro" id="IPR001173">
    <property type="entry name" value="Glyco_trans_2-like"/>
</dbReference>
<evidence type="ECO:0000313" key="12">
    <source>
        <dbReference type="Proteomes" id="UP000487268"/>
    </source>
</evidence>
<comment type="caution">
    <text evidence="11">The sequence shown here is derived from an EMBL/GenBank/DDBJ whole genome shotgun (WGS) entry which is preliminary data.</text>
</comment>
<comment type="function">
    <text evidence="6">Catalyzes the glycosylation of 4,4'-diaponeurosporenoate, i.e. the esterification of glucose at the C1'' position with the carboxyl group of 4,4'-diaponeurosporenic acid, to form glycosyl-4,4'-diaponeurosporenoate. This is a step in the biosynthesis of staphyloxanthin, an orange pigment present in most staphylococci strains.</text>
</comment>
<comment type="pathway">
    <text evidence="7">Carotenoid biosynthesis; staphyloxanthin biosynthesis; staphyloxanthin from farnesyl diphosphate: step 4/5.</text>
</comment>
<evidence type="ECO:0000256" key="3">
    <source>
        <dbReference type="ARBA" id="ARBA00022676"/>
    </source>
</evidence>
<dbReference type="RefSeq" id="WP_207709593.1">
    <property type="nucleotide sequence ID" value="NZ_WEGH01000001.1"/>
</dbReference>
<dbReference type="InterPro" id="IPR029044">
    <property type="entry name" value="Nucleotide-diphossugar_trans"/>
</dbReference>